<accession>A0A367XQK8</accession>
<protein>
    <recommendedName>
        <fullName evidence="3">DUF218 domain-containing protein</fullName>
    </recommendedName>
</protein>
<gene>
    <name evidence="1" type="ORF">Cantr_05124</name>
</gene>
<reference evidence="1 2" key="1">
    <citation type="submission" date="2018-06" db="EMBL/GenBank/DDBJ databases">
        <title>Whole genome sequencing of Candida tropicalis (genome annotated by CSBL at Korea University).</title>
        <authorList>
            <person name="Ahn J."/>
        </authorList>
    </citation>
    <scope>NUCLEOTIDE SEQUENCE [LARGE SCALE GENOMIC DNA]</scope>
    <source>
        <strain evidence="1 2">ATCC 20962</strain>
    </source>
</reference>
<dbReference type="GO" id="GO:0005737">
    <property type="term" value="C:cytoplasm"/>
    <property type="evidence" value="ECO:0007669"/>
    <property type="project" value="TreeGrafter"/>
</dbReference>
<comment type="caution">
    <text evidence="1">The sequence shown here is derived from an EMBL/GenBank/DDBJ whole genome shotgun (WGS) entry which is preliminary data.</text>
</comment>
<dbReference type="Proteomes" id="UP000253472">
    <property type="component" value="Unassembled WGS sequence"/>
</dbReference>
<name>A0A367XQK8_9ASCO</name>
<dbReference type="PANTHER" id="PTHR28110">
    <property type="entry name" value="TRANSMEMBRANE PROTEIN"/>
    <property type="match status" value="1"/>
</dbReference>
<dbReference type="PANTHER" id="PTHR28110:SF1">
    <property type="entry name" value="TRANSMEMBRANE PROTEIN"/>
    <property type="match status" value="1"/>
</dbReference>
<dbReference type="EMBL" id="QLNQ01000029">
    <property type="protein sequence ID" value="RCK55904.1"/>
    <property type="molecule type" value="Genomic_DNA"/>
</dbReference>
<dbReference type="AlphaFoldDB" id="A0A367XQK8"/>
<dbReference type="InterPro" id="IPR055323">
    <property type="entry name" value="C57A10.07/YOR238W"/>
</dbReference>
<proteinExistence type="predicted"/>
<dbReference type="OrthoDB" id="4347at2759"/>
<evidence type="ECO:0000313" key="2">
    <source>
        <dbReference type="Proteomes" id="UP000253472"/>
    </source>
</evidence>
<evidence type="ECO:0008006" key="3">
    <source>
        <dbReference type="Google" id="ProtNLM"/>
    </source>
</evidence>
<keyword evidence="2" id="KW-1185">Reference proteome</keyword>
<evidence type="ECO:0000313" key="1">
    <source>
        <dbReference type="EMBL" id="RCK55904.1"/>
    </source>
</evidence>
<organism evidence="1 2">
    <name type="scientific">Candida viswanathii</name>
    <dbReference type="NCBI Taxonomy" id="5486"/>
    <lineage>
        <taxon>Eukaryota</taxon>
        <taxon>Fungi</taxon>
        <taxon>Dikarya</taxon>
        <taxon>Ascomycota</taxon>
        <taxon>Saccharomycotina</taxon>
        <taxon>Pichiomycetes</taxon>
        <taxon>Debaryomycetaceae</taxon>
        <taxon>Candida/Lodderomyces clade</taxon>
        <taxon>Candida</taxon>
    </lineage>
</organism>
<sequence>MTNDTTTTTNHLIILPCHSVWKHGGATLGESRDEWHLVGFQIEGYDHLSMKQHILVSLTQLSQDPQAHLVISGGETKREAGPVSESLSYYLLARELCDDEELVLRRVSTESFARDSFENVVFLMCRFYEVFGTYPEKITIVGFEFKRRRFLDLHLETALLFPRENVVYIGNAPDPKDIGVEEEKERYFREIDENEYRFAVKLFEQDWYGVNGGLLKKKLARNPFNRYHGYAQSNPDLAEFLGAIQDHSESNDNEQVRNLLLHMPWIDRD</sequence>